<evidence type="ECO:0000256" key="1">
    <source>
        <dbReference type="SAM" id="Phobius"/>
    </source>
</evidence>
<dbReference type="InterPro" id="IPR003399">
    <property type="entry name" value="Mce/MlaD"/>
</dbReference>
<dbReference type="Gene3D" id="1.20.1170.10">
    <property type="match status" value="1"/>
</dbReference>
<evidence type="ECO:0000259" key="2">
    <source>
        <dbReference type="Pfam" id="PF02470"/>
    </source>
</evidence>
<gene>
    <name evidence="3" type="ORF">RUA4292_01694</name>
</gene>
<reference evidence="3 4" key="1">
    <citation type="submission" date="2015-09" db="EMBL/GenBank/DDBJ databases">
        <authorList>
            <consortium name="Swine Surveillance"/>
        </authorList>
    </citation>
    <scope>NUCLEOTIDE SEQUENCE [LARGE SCALE GENOMIC DNA]</scope>
    <source>
        <strain evidence="3 4">CECT 4292</strain>
    </source>
</reference>
<dbReference type="STRING" id="81569.RUM4293_03544"/>
<sequence>METRANYILIGAFTIAGILGAFGFFLWLAKFEVSRQYAYYDVLFENVSGLSSAGGVSFNGLPVGQVISLNLDEDDPSKVRVKLEVDADIPVTEDTIAQLQSLGVTGVSYVELTGGKSGDKPLPENSVIKSKRSAIQSLFEGAPKVLDEAVTLLESLNSVVDDKNRQSVSKILDNLASASGRLDKTLTDFESLSTDLGGAAKQLGNFTTRLDKLADTAETTLTTGTDTLKSVKTASESATETLNSAKTTIETADRIIQDDVKPFIDRASTLAERLTGLSDEGSVALATATETFVNANKTLGSITAAMDTANTTLASAERAFDSANEVINKDVGAVMDDIRNAANQVASTVSNVTSKLDEISADILNASRSASELLGTIDGIVQDNRRQLSDFLRVGLPQFTRFVEESQRLVISLDRLVDKVERDPARFLLGTQASEFRQ</sequence>
<dbReference type="Pfam" id="PF02470">
    <property type="entry name" value="MlaD"/>
    <property type="match status" value="1"/>
</dbReference>
<accession>A0A0P1EDT8</accession>
<proteinExistence type="predicted"/>
<organism evidence="3 4">
    <name type="scientific">Ruegeria atlantica</name>
    <dbReference type="NCBI Taxonomy" id="81569"/>
    <lineage>
        <taxon>Bacteria</taxon>
        <taxon>Pseudomonadati</taxon>
        <taxon>Pseudomonadota</taxon>
        <taxon>Alphaproteobacteria</taxon>
        <taxon>Rhodobacterales</taxon>
        <taxon>Roseobacteraceae</taxon>
        <taxon>Ruegeria</taxon>
    </lineage>
</organism>
<protein>
    <submittedName>
        <fullName evidence="3">Virulence factor Mce family protein</fullName>
    </submittedName>
</protein>
<dbReference type="SUPFAM" id="SSF58104">
    <property type="entry name" value="Methyl-accepting chemotaxis protein (MCP) signaling domain"/>
    <property type="match status" value="1"/>
</dbReference>
<dbReference type="EMBL" id="CYPU01000024">
    <property type="protein sequence ID" value="CUH47523.1"/>
    <property type="molecule type" value="Genomic_DNA"/>
</dbReference>
<name>A0A0P1EDT8_9RHOB</name>
<dbReference type="Proteomes" id="UP000050783">
    <property type="component" value="Unassembled WGS sequence"/>
</dbReference>
<evidence type="ECO:0000313" key="4">
    <source>
        <dbReference type="Proteomes" id="UP000050783"/>
    </source>
</evidence>
<dbReference type="PANTHER" id="PTHR36698:SF2">
    <property type="entry name" value="MCE_MLAD DOMAIN-CONTAINING PROTEIN"/>
    <property type="match status" value="1"/>
</dbReference>
<keyword evidence="1" id="KW-1133">Transmembrane helix</keyword>
<keyword evidence="1" id="KW-0472">Membrane</keyword>
<keyword evidence="1" id="KW-0812">Transmembrane</keyword>
<dbReference type="OrthoDB" id="9808689at2"/>
<dbReference type="RefSeq" id="WP_058277197.1">
    <property type="nucleotide sequence ID" value="NZ_CYPU01000024.1"/>
</dbReference>
<feature type="domain" description="Mce/MlaD" evidence="2">
    <location>
        <begin position="39"/>
        <end position="115"/>
    </location>
</feature>
<dbReference type="PANTHER" id="PTHR36698">
    <property type="entry name" value="BLL5892 PROTEIN"/>
    <property type="match status" value="1"/>
</dbReference>
<feature type="transmembrane region" description="Helical" evidence="1">
    <location>
        <begin position="7"/>
        <end position="29"/>
    </location>
</feature>
<dbReference type="AlphaFoldDB" id="A0A0P1EDT8"/>
<dbReference type="GeneID" id="55492931"/>
<evidence type="ECO:0000313" key="3">
    <source>
        <dbReference type="EMBL" id="CUH47523.1"/>
    </source>
</evidence>